<keyword evidence="5 6" id="KW-0946">Virion</keyword>
<evidence type="ECO:0000256" key="1">
    <source>
        <dbReference type="ARBA" id="ARBA00004328"/>
    </source>
</evidence>
<evidence type="ECO:0000256" key="4">
    <source>
        <dbReference type="ARBA" id="ARBA00022561"/>
    </source>
</evidence>
<dbReference type="OrthoDB" id="23424at10239"/>
<dbReference type="GO" id="GO:0039615">
    <property type="term" value="C:T=1 icosahedral viral capsid"/>
    <property type="evidence" value="ECO:0007669"/>
    <property type="project" value="UniProtKB-UniRule"/>
</dbReference>
<comment type="subcellular location">
    <subcellularLocation>
        <location evidence="1 6">Virion</location>
    </subcellularLocation>
</comment>
<keyword evidence="9" id="KW-1185">Reference proteome</keyword>
<dbReference type="KEGG" id="vg:41700471"/>
<comment type="similarity">
    <text evidence="2 6">Belongs to the anelloviridae capsid protein family.</text>
</comment>
<dbReference type="EMBL" id="KR902501">
    <property type="protein sequence ID" value="AKN50611.1"/>
    <property type="molecule type" value="Genomic_DNA"/>
</dbReference>
<reference evidence="8 9" key="1">
    <citation type="journal article" date="2015" name="J. Gen. Virol.">
        <title>Exploring the virome of diseased horses.</title>
        <authorList>
            <person name="Li L."/>
            <person name="Giannitti F."/>
            <person name="Low J."/>
            <person name="Keyes C."/>
            <person name="Ullmann L.S."/>
            <person name="Deng X."/>
            <person name="Aleman M."/>
            <person name="Pesavento P.A."/>
            <person name="Pusterla N."/>
            <person name="Delwart E."/>
        </authorList>
    </citation>
    <scope>NUCLEOTIDE SEQUENCE [LARGE SCALE GENOMIC DNA]</scope>
    <source>
        <strain evidence="8">Horse 1</strain>
    </source>
</reference>
<accession>A0A0H4AQ58</accession>
<feature type="compositionally biased region" description="Basic residues" evidence="7">
    <location>
        <begin position="593"/>
        <end position="615"/>
    </location>
</feature>
<evidence type="ECO:0000256" key="3">
    <source>
        <dbReference type="ARBA" id="ARBA00022431"/>
    </source>
</evidence>
<dbReference type="InterPro" id="IPR004219">
    <property type="entry name" value="TTvirus_Unk"/>
</dbReference>
<protein>
    <recommendedName>
        <fullName evidence="6">Capsid protein</fullName>
    </recommendedName>
</protein>
<keyword evidence="3 6" id="KW-1140">T=1 icosahedral capsid protein</keyword>
<organism evidence="8 9">
    <name type="scientific">Torque teno equus virus 1</name>
    <dbReference type="NCBI Taxonomy" id="1673633"/>
    <lineage>
        <taxon>Viruses</taxon>
        <taxon>Monodnaviria</taxon>
        <taxon>Shotokuvirae</taxon>
        <taxon>Commensaviricota</taxon>
        <taxon>Cardeaviricetes</taxon>
        <taxon>Sanitavirales</taxon>
        <taxon>Anelloviridae</taxon>
        <taxon>Mutorquevirus</taxon>
        <taxon>Mutorquevirus equid1</taxon>
    </lineage>
</organism>
<sequence length="635" mass="74595">MAWTWNRRRWYRRRGYPARRRYYRRRRYWRRRRPVRRRRRRRRFARRIFRRGGRRGGVYRFSAWNPTHMRKLTISTLGRLLTVSPGYEYLNYKPVTYNNTLNKEGKPVESGIGLAAAGGWTYGFIDLKKLYKANKKLMAHWSTSNKGFDLWRYFGSVIYLWPNEMYDYVFWYDKEWTSEDWLEIKEYCHPLVMFNAPKKILVRSTKWGRKRPKRIFIKPPAFTSTQWQNATIICGAPLFQYAVTVIELTKPYTHDGLVKHDWYASPDVPGSLGPEPEWLNKWGHIQPPGHCLYMQKAKNGVVTWADTSRQGTTTQQEKYTGVGGSGTTGYGPKFSDKRVYIDYDMETNKQTNQGKTFDWWWSKEKQGIAWNSGIRGVAIRKAYTMNDIDYWVARVITADETRGIWDTGDNPTQPKALVQNAEYTDPRQQVRWGPFCAKTTIADDWDDPPSIEDTMSYDIVCRVKSYFQIGGQTLPPSVQVDDPCNPKPSGFAATMLHGRCDQWPGNSTLGQLQSWMVRRGIITDRGLEELTKQSEEPSDSDSDWGRHPRSHRSSKRKEKKRKRKAQETSESESETSESITSATETEESQVGRNRIHHRQRDHQHKLDRKHKRLRMKSKSTGDLYTTWGGNNYDIF</sequence>
<evidence type="ECO:0000256" key="6">
    <source>
        <dbReference type="RuleBase" id="RU361230"/>
    </source>
</evidence>
<feature type="compositionally biased region" description="Basic residues" evidence="7">
    <location>
        <begin position="547"/>
        <end position="564"/>
    </location>
</feature>
<evidence type="ECO:0000256" key="5">
    <source>
        <dbReference type="ARBA" id="ARBA00022844"/>
    </source>
</evidence>
<evidence type="ECO:0000313" key="8">
    <source>
        <dbReference type="EMBL" id="AKN50611.1"/>
    </source>
</evidence>
<evidence type="ECO:0000313" key="9">
    <source>
        <dbReference type="Proteomes" id="UP000115631"/>
    </source>
</evidence>
<name>A0A0H4AQ58_9VIRU</name>
<proteinExistence type="inferred from homology"/>
<dbReference type="GeneID" id="41700471"/>
<dbReference type="Proteomes" id="UP000115631">
    <property type="component" value="Segment"/>
</dbReference>
<dbReference type="Pfam" id="PF02956">
    <property type="entry name" value="TT_ORF1"/>
    <property type="match status" value="1"/>
</dbReference>
<dbReference type="RefSeq" id="YP_009552812.1">
    <property type="nucleotide sequence ID" value="NC_040668.1"/>
</dbReference>
<comment type="function">
    <text evidence="6">Self-assembles to form an icosahedral capsid.</text>
</comment>
<keyword evidence="4 6" id="KW-0167">Capsid protein</keyword>
<evidence type="ECO:0000256" key="7">
    <source>
        <dbReference type="SAM" id="MobiDB-lite"/>
    </source>
</evidence>
<feature type="region of interest" description="Disordered" evidence="7">
    <location>
        <begin position="527"/>
        <end position="615"/>
    </location>
</feature>
<evidence type="ECO:0000256" key="2">
    <source>
        <dbReference type="ARBA" id="ARBA00006131"/>
    </source>
</evidence>